<dbReference type="Proteomes" id="UP000287101">
    <property type="component" value="Unassembled WGS sequence"/>
</dbReference>
<dbReference type="GO" id="GO:0003677">
    <property type="term" value="F:DNA binding"/>
    <property type="evidence" value="ECO:0007669"/>
    <property type="project" value="InterPro"/>
</dbReference>
<dbReference type="SUPFAM" id="SSF56024">
    <property type="entry name" value="Phospholipase D/nuclease"/>
    <property type="match status" value="1"/>
</dbReference>
<dbReference type="GO" id="GO:0005524">
    <property type="term" value="F:ATP binding"/>
    <property type="evidence" value="ECO:0007669"/>
    <property type="project" value="InterPro"/>
</dbReference>
<dbReference type="InterPro" id="IPR006935">
    <property type="entry name" value="Helicase/UvrB_N"/>
</dbReference>
<organism evidence="3 4">
    <name type="scientific">Vagococcus fessus</name>
    <dbReference type="NCBI Taxonomy" id="120370"/>
    <lineage>
        <taxon>Bacteria</taxon>
        <taxon>Bacillati</taxon>
        <taxon>Bacillota</taxon>
        <taxon>Bacilli</taxon>
        <taxon>Lactobacillales</taxon>
        <taxon>Enterococcaceae</taxon>
        <taxon>Vagococcus</taxon>
    </lineage>
</organism>
<proteinExistence type="predicted"/>
<dbReference type="CDD" id="cd09204">
    <property type="entry name" value="PLDc_N_DEXD_b2"/>
    <property type="match status" value="1"/>
</dbReference>
<accession>A0A430A6I3</accession>
<dbReference type="InterPro" id="IPR014001">
    <property type="entry name" value="Helicase_ATP-bd"/>
</dbReference>
<evidence type="ECO:0000259" key="1">
    <source>
        <dbReference type="PROSITE" id="PS51192"/>
    </source>
</evidence>
<protein>
    <submittedName>
        <fullName evidence="3">NgoFVII family restriction endonuclease</fullName>
    </submittedName>
</protein>
<dbReference type="SMART" id="SM00490">
    <property type="entry name" value="HELICc"/>
    <property type="match status" value="1"/>
</dbReference>
<dbReference type="PROSITE" id="PS51192">
    <property type="entry name" value="HELICASE_ATP_BIND_1"/>
    <property type="match status" value="1"/>
</dbReference>
<dbReference type="EMBL" id="NGJY01000003">
    <property type="protein sequence ID" value="RSU02520.1"/>
    <property type="molecule type" value="Genomic_DNA"/>
</dbReference>
<keyword evidence="3" id="KW-0255">Endonuclease</keyword>
<dbReference type="Gene3D" id="3.40.50.300">
    <property type="entry name" value="P-loop containing nucleotide triphosphate hydrolases"/>
    <property type="match status" value="2"/>
</dbReference>
<dbReference type="GO" id="GO:0005829">
    <property type="term" value="C:cytosol"/>
    <property type="evidence" value="ECO:0007669"/>
    <property type="project" value="TreeGrafter"/>
</dbReference>
<evidence type="ECO:0000259" key="2">
    <source>
        <dbReference type="PROSITE" id="PS51194"/>
    </source>
</evidence>
<keyword evidence="3" id="KW-0540">Nuclease</keyword>
<dbReference type="SMART" id="SM00487">
    <property type="entry name" value="DEXDc"/>
    <property type="match status" value="1"/>
</dbReference>
<dbReference type="InterPro" id="IPR001650">
    <property type="entry name" value="Helicase_C-like"/>
</dbReference>
<keyword evidence="3" id="KW-0378">Hydrolase</keyword>
<dbReference type="PANTHER" id="PTHR47396">
    <property type="entry name" value="TYPE I RESTRICTION ENZYME ECOKI R PROTEIN"/>
    <property type="match status" value="1"/>
</dbReference>
<dbReference type="InterPro" id="IPR027417">
    <property type="entry name" value="P-loop_NTPase"/>
</dbReference>
<dbReference type="Pfam" id="PF13091">
    <property type="entry name" value="PLDc_2"/>
    <property type="match status" value="1"/>
</dbReference>
<dbReference type="Pfam" id="PF11907">
    <property type="entry name" value="DUF3427"/>
    <property type="match status" value="1"/>
</dbReference>
<reference evidence="3 4" key="1">
    <citation type="submission" date="2017-05" db="EMBL/GenBank/DDBJ databases">
        <title>Vagococcus spp. assemblies.</title>
        <authorList>
            <person name="Gulvik C.A."/>
        </authorList>
    </citation>
    <scope>NUCLEOTIDE SEQUENCE [LARGE SCALE GENOMIC DNA]</scope>
    <source>
        <strain evidence="3 4">CCUG 41755</strain>
    </source>
</reference>
<feature type="domain" description="Helicase C-terminal" evidence="2">
    <location>
        <begin position="431"/>
        <end position="601"/>
    </location>
</feature>
<evidence type="ECO:0000313" key="3">
    <source>
        <dbReference type="EMBL" id="RSU02520.1"/>
    </source>
</evidence>
<gene>
    <name evidence="3" type="ORF">CBF31_08845</name>
</gene>
<feature type="domain" description="Helicase ATP-binding" evidence="1">
    <location>
        <begin position="234"/>
        <end position="386"/>
    </location>
</feature>
<dbReference type="Pfam" id="PF26350">
    <property type="entry name" value="DUF8090"/>
    <property type="match status" value="1"/>
</dbReference>
<comment type="caution">
    <text evidence="3">The sequence shown here is derived from an EMBL/GenBank/DDBJ whole genome shotgun (WGS) entry which is preliminary data.</text>
</comment>
<dbReference type="AlphaFoldDB" id="A0A430A6I3"/>
<dbReference type="PANTHER" id="PTHR47396:SF1">
    <property type="entry name" value="ATP-DEPENDENT HELICASE IRC3-RELATED"/>
    <property type="match status" value="1"/>
</dbReference>
<dbReference type="Pfam" id="PF00271">
    <property type="entry name" value="Helicase_C"/>
    <property type="match status" value="1"/>
</dbReference>
<dbReference type="PROSITE" id="PS51194">
    <property type="entry name" value="HELICASE_CTER"/>
    <property type="match status" value="1"/>
</dbReference>
<dbReference type="InterPro" id="IPR050742">
    <property type="entry name" value="Helicase_Restrict-Modif_Enz"/>
</dbReference>
<keyword evidence="4" id="KW-1185">Reference proteome</keyword>
<dbReference type="Pfam" id="PF04851">
    <property type="entry name" value="ResIII"/>
    <property type="match status" value="1"/>
</dbReference>
<dbReference type="GO" id="GO:0004519">
    <property type="term" value="F:endonuclease activity"/>
    <property type="evidence" value="ECO:0007669"/>
    <property type="project" value="UniProtKB-KW"/>
</dbReference>
<dbReference type="GO" id="GO:0016787">
    <property type="term" value="F:hydrolase activity"/>
    <property type="evidence" value="ECO:0007669"/>
    <property type="project" value="InterPro"/>
</dbReference>
<dbReference type="InterPro" id="IPR025202">
    <property type="entry name" value="PLD-like_dom"/>
</dbReference>
<dbReference type="CDD" id="cd18032">
    <property type="entry name" value="DEXHc_RE_I_III_res"/>
    <property type="match status" value="1"/>
</dbReference>
<dbReference type="CDD" id="cd18799">
    <property type="entry name" value="SF2_C_EcoAI-like"/>
    <property type="match status" value="1"/>
</dbReference>
<sequence length="958" mass="110357">MMVMENALRKSYMDQTVVGEGLDHKLVINDAAKKKYVINDLTRELNQAESFFFSVAFVTQSGLNELKTQLADLALKGIEGRLLTSNYLGFNSPEAYESLLRIPNLEVRISTRHGFHAKGYLFKKLDHYTLIVGSSNLTRDAVRKNYEWNILMNSFENGQVIQQTFDFMESEWEESQPLTQEWIESYRKVYKKLKQQTVADIAVVSEENSAYEVNTNQEIKPNKMQEVALKNIEELRRKGEKRGLVISATGTGKTYLSAFDVRQVKPKRFLFIVHREQILSKARDEFHKILGGDKSDFRILSGSKKETESRYLFSTIQTISKENYLEQFAKDHFDYILIDEVHKAGADSYKRVIDYFTPMFLLGMTATPDRTDGFDIYGLFDYNIAYEIRLQEALEEEMLTPFNYFGVTDYMKDGLTVEETSDLQFLVADERVDFLLEKIKYYGCDGNVAKGLVFCSQKKEVKELADKFNQKGYPSAYLTGDHTVEERERVVRQLEEGELSYIFTVDVFNEGIDIPKVNQVIMLRNTKSNIIFIQQLGRGLRKHHSKEFVTVIDFIGNYQNNYMIPMALTGDSSRNKNSLRRDTFESNFMSGVSSINFEAIAKERVYKSIDKASLDSMVELRKSFEELKNRLGRTPYLVDFQQSGVLEPLVAAKKYGSYYDFLLKVKEEVPVLDSQSLAYLKMASNEFLPGHRLHEQVLLTRLIEKDELTNSEIVELFKSKGIAYDDKTIRSVKSVLDVSFFAGSNASTYKSSSFIEVTEDGICLTTSFKDCYENTYFAKLLTDIFETALLKNNSYHTDKPLTLHEKYTRKEVLKLLNWEKEMVPLNIGGYTYKDGEFVIFVTLKKGEEFKGAQVAYRDRFLSSSRMKLYSKTGRSLTSNEVKILQSPDDWTIRLFIQKSNDEGKDFYYMGEVKPIADSIIEVEEPIESGEVKSLVEYDVQLVDGVDDSLYRYLLSGDE</sequence>
<evidence type="ECO:0000313" key="4">
    <source>
        <dbReference type="Proteomes" id="UP000287101"/>
    </source>
</evidence>
<dbReference type="InterPro" id="IPR058403">
    <property type="entry name" value="DUF8090"/>
</dbReference>
<dbReference type="OrthoDB" id="9802848at2"/>
<dbReference type="SUPFAM" id="SSF52540">
    <property type="entry name" value="P-loop containing nucleoside triphosphate hydrolases"/>
    <property type="match status" value="1"/>
</dbReference>
<name>A0A430A6I3_9ENTE</name>
<dbReference type="Gene3D" id="3.30.870.10">
    <property type="entry name" value="Endonuclease Chain A"/>
    <property type="match status" value="1"/>
</dbReference>
<dbReference type="InterPro" id="IPR021835">
    <property type="entry name" value="DUF3427"/>
</dbReference>